<feature type="compositionally biased region" description="Polar residues" evidence="1">
    <location>
        <begin position="667"/>
        <end position="680"/>
    </location>
</feature>
<name>A0AAD6YZB4_9AGAR</name>
<feature type="compositionally biased region" description="Acidic residues" evidence="1">
    <location>
        <begin position="470"/>
        <end position="483"/>
    </location>
</feature>
<feature type="compositionally biased region" description="Pro residues" evidence="1">
    <location>
        <begin position="332"/>
        <end position="343"/>
    </location>
</feature>
<dbReference type="Proteomes" id="UP001218218">
    <property type="component" value="Unassembled WGS sequence"/>
</dbReference>
<evidence type="ECO:0000256" key="1">
    <source>
        <dbReference type="SAM" id="MobiDB-lite"/>
    </source>
</evidence>
<feature type="compositionally biased region" description="Acidic residues" evidence="1">
    <location>
        <begin position="833"/>
        <end position="851"/>
    </location>
</feature>
<accession>A0AAD6YZB4</accession>
<sequence length="862" mass="93310">MQSSRKKATPTLWPRIFAQYWMNFNWRLPLSEDPIIAIFVDTNSDWVAPELTKEDLTSDEETRKTALLKSTQKQIKSWFNHRRSSLGLAGNPWSAFLKTLCQPEGAAPKRTADHQFYMRHEDFSDKVMEDYNANFAATTTKANRVAVLCKIAQSLFNGESEETKERIRAEATAEHELLLEEYNDAVEGLPVADEEEQGLARDRFSSVVTPLLSALSDYTGYRLTLLAGRVETKPEVDVQIIGLNAGKTYGGDGKTFAHWDEKIYHSTLQNFSRFVWAAYESERTGILANGATDVASPHAPGPVSTHMPDGATPPHATGPASAHQSGAVVSPHIPPDATPPPPDALNLLSAHQSGAARPHTPPPRPALAVVHNDEMDIDEMGDEREMNLFVGLLVNSPLQRAAIATGNPRSEAWRFERMSAYELIRENNIAKNRETMKRLGLDKSFEEMQEEMGGRKTKRTRVDADGGSGGDDEEDYEDDDGEDVVLASKPPAQPRAQRMKPTAAKPAPKEWVLKAKTLLEEKAFGGLWPELVEQWYLREESKNFVSPTKGHPAKLRPAQVGAWVQRARNSTPDIRDVEAFGKTWTVWWRDINPSWCKAVTPMPRTNGDWASLDLPGPNGFLNVVVCLKWWRERLEQESPAWREGVEDVLWVLKRMNGVSEANGADGLNSNSNNPDEASSTDPADPVVAGPTVADPAAAARASDAPTNNVTVEASPNGDTAVASVAANPNAATAAPITAATPVPAVPVATSAGNIANAAGLTAAAADKSAGPACMSPPMVPISTPNPSPGSVGKVGSAPLPQNRADSISTANDAEAKQARIRARLEEQGFTPEEIQEVLDDPEAGEDAEDAIDGGIDGGGEGP</sequence>
<gene>
    <name evidence="2" type="ORF">DFH08DRAFT_978158</name>
</gene>
<feature type="compositionally biased region" description="Low complexity" evidence="1">
    <location>
        <begin position="681"/>
        <end position="705"/>
    </location>
</feature>
<feature type="region of interest" description="Disordered" evidence="1">
    <location>
        <begin position="448"/>
        <end position="505"/>
    </location>
</feature>
<keyword evidence="3" id="KW-1185">Reference proteome</keyword>
<evidence type="ECO:0000313" key="3">
    <source>
        <dbReference type="Proteomes" id="UP001218218"/>
    </source>
</evidence>
<reference evidence="2" key="1">
    <citation type="submission" date="2023-03" db="EMBL/GenBank/DDBJ databases">
        <title>Massive genome expansion in bonnet fungi (Mycena s.s.) driven by repeated elements and novel gene families across ecological guilds.</title>
        <authorList>
            <consortium name="Lawrence Berkeley National Laboratory"/>
            <person name="Harder C.B."/>
            <person name="Miyauchi S."/>
            <person name="Viragh M."/>
            <person name="Kuo A."/>
            <person name="Thoen E."/>
            <person name="Andreopoulos B."/>
            <person name="Lu D."/>
            <person name="Skrede I."/>
            <person name="Drula E."/>
            <person name="Henrissat B."/>
            <person name="Morin E."/>
            <person name="Kohler A."/>
            <person name="Barry K."/>
            <person name="LaButti K."/>
            <person name="Morin E."/>
            <person name="Salamov A."/>
            <person name="Lipzen A."/>
            <person name="Mereny Z."/>
            <person name="Hegedus B."/>
            <person name="Baldrian P."/>
            <person name="Stursova M."/>
            <person name="Weitz H."/>
            <person name="Taylor A."/>
            <person name="Grigoriev I.V."/>
            <person name="Nagy L.G."/>
            <person name="Martin F."/>
            <person name="Kauserud H."/>
        </authorList>
    </citation>
    <scope>NUCLEOTIDE SEQUENCE</scope>
    <source>
        <strain evidence="2">CBHHK002</strain>
    </source>
</reference>
<proteinExistence type="predicted"/>
<comment type="caution">
    <text evidence="2">The sequence shown here is derived from an EMBL/GenBank/DDBJ whole genome shotgun (WGS) entry which is preliminary data.</text>
</comment>
<dbReference type="AlphaFoldDB" id="A0AAD6YZB4"/>
<feature type="region of interest" description="Disordered" evidence="1">
    <location>
        <begin position="660"/>
        <end position="715"/>
    </location>
</feature>
<feature type="compositionally biased region" description="Polar residues" evidence="1">
    <location>
        <begin position="706"/>
        <end position="715"/>
    </location>
</feature>
<evidence type="ECO:0000313" key="2">
    <source>
        <dbReference type="EMBL" id="KAJ7302170.1"/>
    </source>
</evidence>
<protein>
    <submittedName>
        <fullName evidence="2">Uncharacterized protein</fullName>
    </submittedName>
</protein>
<feature type="region of interest" description="Disordered" evidence="1">
    <location>
        <begin position="291"/>
        <end position="367"/>
    </location>
</feature>
<dbReference type="EMBL" id="JARIHO010000120">
    <property type="protein sequence ID" value="KAJ7302170.1"/>
    <property type="molecule type" value="Genomic_DNA"/>
</dbReference>
<organism evidence="2 3">
    <name type="scientific">Mycena albidolilacea</name>
    <dbReference type="NCBI Taxonomy" id="1033008"/>
    <lineage>
        <taxon>Eukaryota</taxon>
        <taxon>Fungi</taxon>
        <taxon>Dikarya</taxon>
        <taxon>Basidiomycota</taxon>
        <taxon>Agaricomycotina</taxon>
        <taxon>Agaricomycetes</taxon>
        <taxon>Agaricomycetidae</taxon>
        <taxon>Agaricales</taxon>
        <taxon>Marasmiineae</taxon>
        <taxon>Mycenaceae</taxon>
        <taxon>Mycena</taxon>
    </lineage>
</organism>
<feature type="region of interest" description="Disordered" evidence="1">
    <location>
        <begin position="826"/>
        <end position="862"/>
    </location>
</feature>